<feature type="transmembrane region" description="Helical" evidence="1">
    <location>
        <begin position="15"/>
        <end position="37"/>
    </location>
</feature>
<proteinExistence type="predicted"/>
<gene>
    <name evidence="2" type="ORF">BDV33DRAFT_163961</name>
</gene>
<dbReference type="AlphaFoldDB" id="A0A5N6F951"/>
<evidence type="ECO:0000313" key="3">
    <source>
        <dbReference type="Proteomes" id="UP000326799"/>
    </source>
</evidence>
<dbReference type="Proteomes" id="UP000326799">
    <property type="component" value="Unassembled WGS sequence"/>
</dbReference>
<keyword evidence="3" id="KW-1185">Reference proteome</keyword>
<evidence type="ECO:0000256" key="1">
    <source>
        <dbReference type="SAM" id="Phobius"/>
    </source>
</evidence>
<dbReference type="EMBL" id="ML733395">
    <property type="protein sequence ID" value="KAB8225274.1"/>
    <property type="molecule type" value="Genomic_DNA"/>
</dbReference>
<name>A0A5N6F951_9EURO</name>
<accession>A0A5N6F951</accession>
<organism evidence="2 3">
    <name type="scientific">Aspergillus novoparasiticus</name>
    <dbReference type="NCBI Taxonomy" id="986946"/>
    <lineage>
        <taxon>Eukaryota</taxon>
        <taxon>Fungi</taxon>
        <taxon>Dikarya</taxon>
        <taxon>Ascomycota</taxon>
        <taxon>Pezizomycotina</taxon>
        <taxon>Eurotiomycetes</taxon>
        <taxon>Eurotiomycetidae</taxon>
        <taxon>Eurotiales</taxon>
        <taxon>Aspergillaceae</taxon>
        <taxon>Aspergillus</taxon>
        <taxon>Aspergillus subgen. Circumdati</taxon>
    </lineage>
</organism>
<sequence length="76" mass="8612">MQSGQLKFPFLTIRILLDFFLEFVFRLFIMFVFDIAFRLGSLLSFYLTGYGAGSKHNNGVCGLNFSSLLRAKAFSA</sequence>
<keyword evidence="1" id="KW-0812">Transmembrane</keyword>
<evidence type="ECO:0000313" key="2">
    <source>
        <dbReference type="EMBL" id="KAB8225274.1"/>
    </source>
</evidence>
<protein>
    <submittedName>
        <fullName evidence="2">Uncharacterized protein</fullName>
    </submittedName>
</protein>
<reference evidence="2 3" key="1">
    <citation type="submission" date="2019-04" db="EMBL/GenBank/DDBJ databases">
        <title>Fungal friends and foes A comparative genomics study of 23 Aspergillus species from section Flavi.</title>
        <authorList>
            <consortium name="DOE Joint Genome Institute"/>
            <person name="Kjaerbolling I."/>
            <person name="Vesth T.C."/>
            <person name="Frisvad J.C."/>
            <person name="Nybo J.L."/>
            <person name="Theobald S."/>
            <person name="Kildgaard S."/>
            <person name="Petersen T.I."/>
            <person name="Kuo A."/>
            <person name="Sato A."/>
            <person name="Lyhne E.K."/>
            <person name="Kogle M.E."/>
            <person name="Wiebenga A."/>
            <person name="Kun R.S."/>
            <person name="Lubbers R.J."/>
            <person name="Makela M.R."/>
            <person name="Barry K."/>
            <person name="Chovatia M."/>
            <person name="Clum A."/>
            <person name="Daum C."/>
            <person name="Haridas S."/>
            <person name="He G."/>
            <person name="LaButti K."/>
            <person name="Lipzen A."/>
            <person name="Mondo S."/>
            <person name="Pangilinan J."/>
            <person name="Riley R."/>
            <person name="Salamov A."/>
            <person name="Simmons B.A."/>
            <person name="Magnuson J.K."/>
            <person name="Henrissat B."/>
            <person name="Mortensen U.H."/>
            <person name="Larsen T.O."/>
            <person name="De vries R.P."/>
            <person name="Grigoriev I.V."/>
            <person name="Machida M."/>
            <person name="Baker S.E."/>
            <person name="Andersen M.R."/>
        </authorList>
    </citation>
    <scope>NUCLEOTIDE SEQUENCE [LARGE SCALE GENOMIC DNA]</scope>
    <source>
        <strain evidence="2 3">CBS 126849</strain>
    </source>
</reference>
<keyword evidence="1" id="KW-0472">Membrane</keyword>
<keyword evidence="1" id="KW-1133">Transmembrane helix</keyword>